<protein>
    <submittedName>
        <fullName evidence="1">Uncharacterized protein</fullName>
    </submittedName>
</protein>
<name>A0A8S5V7E7_9CAUD</name>
<accession>A0A8S5V7E7</accession>
<organism evidence="1">
    <name type="scientific">CrAss-like virus sp. ctUXy6</name>
    <dbReference type="NCBI Taxonomy" id="2825835"/>
    <lineage>
        <taxon>Viruses</taxon>
        <taxon>Duplodnaviria</taxon>
        <taxon>Heunggongvirae</taxon>
        <taxon>Uroviricota</taxon>
        <taxon>Caudoviricetes</taxon>
        <taxon>Crassvirales</taxon>
    </lineage>
</organism>
<sequence length="124" mass="13577">MVERKVIIDKIVGFANAKLSELSSTNPVVLIARPYIARVINNNIAKFDSLLKLAQDDNGMVDIEGIINETADNLLVAQVKKYPEVLGGVEIGNGTIRVKIPLIDKVIELDTNDLTAFKETLTSK</sequence>
<evidence type="ECO:0000313" key="1">
    <source>
        <dbReference type="EMBL" id="DAG02624.1"/>
    </source>
</evidence>
<reference evidence="1" key="1">
    <citation type="journal article" date="2021" name="Proc. Natl. Acad. Sci. U.S.A.">
        <title>A Catalog of Tens of Thousands of Viruses from Human Metagenomes Reveals Hidden Associations with Chronic Diseases.</title>
        <authorList>
            <person name="Tisza M.J."/>
            <person name="Buck C.B."/>
        </authorList>
    </citation>
    <scope>NUCLEOTIDE SEQUENCE</scope>
    <source>
        <strain evidence="1">CtUXy6</strain>
    </source>
</reference>
<dbReference type="EMBL" id="BK016212">
    <property type="protein sequence ID" value="DAG02624.1"/>
    <property type="molecule type" value="Genomic_DNA"/>
</dbReference>
<proteinExistence type="predicted"/>